<sequence length="110" mass="12666">MSNFLGELTPDDKDVIQAAIDEFLKFGYKLIDENKTASLYKRSATTFKEKFENNSVSFTTDELRILHHSLVLLRDNMNEADSLGYVDQTMKAKFTTTFDKLMPSLEVFLK</sequence>
<reference evidence="1" key="1">
    <citation type="submission" date="2023-05" db="EMBL/GenBank/DDBJ databases">
        <title>Comparative genomics of Bacillaceae isolates and their secondary metabolite potential.</title>
        <authorList>
            <person name="Song L."/>
            <person name="Nielsen L.J."/>
            <person name="Mohite O."/>
            <person name="Xu X."/>
            <person name="Weber T."/>
            <person name="Kovacs A.T."/>
        </authorList>
    </citation>
    <scope>NUCLEOTIDE SEQUENCE</scope>
    <source>
        <strain evidence="1">LY1</strain>
    </source>
</reference>
<evidence type="ECO:0000313" key="1">
    <source>
        <dbReference type="EMBL" id="WHY50071.1"/>
    </source>
</evidence>
<dbReference type="AlphaFoldDB" id="A0AAX3WQF5"/>
<evidence type="ECO:0000313" key="2">
    <source>
        <dbReference type="Proteomes" id="UP001178322"/>
    </source>
</evidence>
<dbReference type="EMBL" id="CP126101">
    <property type="protein sequence ID" value="WHY50071.1"/>
    <property type="molecule type" value="Genomic_DNA"/>
</dbReference>
<dbReference type="RefSeq" id="WP_283868768.1">
    <property type="nucleotide sequence ID" value="NZ_CP126101.1"/>
</dbReference>
<gene>
    <name evidence="1" type="ORF">QNH24_17285</name>
</gene>
<proteinExistence type="predicted"/>
<name>A0AAX3WQF5_9BACI</name>
<organism evidence="1 2">
    <name type="scientific">Lysinibacillus pakistanensis</name>
    <dbReference type="NCBI Taxonomy" id="759811"/>
    <lineage>
        <taxon>Bacteria</taxon>
        <taxon>Bacillati</taxon>
        <taxon>Bacillota</taxon>
        <taxon>Bacilli</taxon>
        <taxon>Bacillales</taxon>
        <taxon>Bacillaceae</taxon>
        <taxon>Lysinibacillus</taxon>
    </lineage>
</organism>
<protein>
    <submittedName>
        <fullName evidence="1">Uncharacterized protein</fullName>
    </submittedName>
</protein>
<dbReference type="Proteomes" id="UP001178322">
    <property type="component" value="Chromosome"/>
</dbReference>
<accession>A0AAX3WQF5</accession>